<evidence type="ECO:0000313" key="5">
    <source>
        <dbReference type="WBParaSite" id="GPUH_0001914601-mRNA-1"/>
    </source>
</evidence>
<evidence type="ECO:0000313" key="4">
    <source>
        <dbReference type="Proteomes" id="UP000271098"/>
    </source>
</evidence>
<feature type="compositionally biased region" description="Basic residues" evidence="1">
    <location>
        <begin position="22"/>
        <end position="31"/>
    </location>
</feature>
<evidence type="ECO:0000256" key="1">
    <source>
        <dbReference type="SAM" id="MobiDB-lite"/>
    </source>
</evidence>
<name>A0A183EDT0_9BILA</name>
<keyword evidence="2" id="KW-1133">Transmembrane helix</keyword>
<reference evidence="3 4" key="2">
    <citation type="submission" date="2018-11" db="EMBL/GenBank/DDBJ databases">
        <authorList>
            <consortium name="Pathogen Informatics"/>
        </authorList>
    </citation>
    <scope>NUCLEOTIDE SEQUENCE [LARGE SCALE GENOMIC DNA]</scope>
</reference>
<accession>A0A183EDT0</accession>
<gene>
    <name evidence="3" type="ORF">GPUH_LOCUS19123</name>
</gene>
<feature type="region of interest" description="Disordered" evidence="1">
    <location>
        <begin position="1"/>
        <end position="39"/>
    </location>
</feature>
<proteinExistence type="predicted"/>
<organism evidence="5">
    <name type="scientific">Gongylonema pulchrum</name>
    <dbReference type="NCBI Taxonomy" id="637853"/>
    <lineage>
        <taxon>Eukaryota</taxon>
        <taxon>Metazoa</taxon>
        <taxon>Ecdysozoa</taxon>
        <taxon>Nematoda</taxon>
        <taxon>Chromadorea</taxon>
        <taxon>Rhabditida</taxon>
        <taxon>Spirurina</taxon>
        <taxon>Spiruromorpha</taxon>
        <taxon>Spiruroidea</taxon>
        <taxon>Gongylonematidae</taxon>
        <taxon>Gongylonema</taxon>
    </lineage>
</organism>
<keyword evidence="2" id="KW-0812">Transmembrane</keyword>
<keyword evidence="2" id="KW-0472">Membrane</keyword>
<feature type="transmembrane region" description="Helical" evidence="2">
    <location>
        <begin position="52"/>
        <end position="72"/>
    </location>
</feature>
<dbReference type="AlphaFoldDB" id="A0A183EDT0"/>
<evidence type="ECO:0000256" key="2">
    <source>
        <dbReference type="SAM" id="Phobius"/>
    </source>
</evidence>
<keyword evidence="4" id="KW-1185">Reference proteome</keyword>
<dbReference type="Proteomes" id="UP000271098">
    <property type="component" value="Unassembled WGS sequence"/>
</dbReference>
<reference evidence="5" key="1">
    <citation type="submission" date="2016-06" db="UniProtKB">
        <authorList>
            <consortium name="WormBaseParasite"/>
        </authorList>
    </citation>
    <scope>IDENTIFICATION</scope>
</reference>
<dbReference type="EMBL" id="UYRT01087958">
    <property type="protein sequence ID" value="VDN33187.1"/>
    <property type="molecule type" value="Genomic_DNA"/>
</dbReference>
<protein>
    <submittedName>
        <fullName evidence="3 5">Uncharacterized protein</fullName>
    </submittedName>
</protein>
<dbReference type="WBParaSite" id="GPUH_0001914601-mRNA-1">
    <property type="protein sequence ID" value="GPUH_0001914601-mRNA-1"/>
    <property type="gene ID" value="GPUH_0001914601"/>
</dbReference>
<evidence type="ECO:0000313" key="3">
    <source>
        <dbReference type="EMBL" id="VDN33187.1"/>
    </source>
</evidence>
<sequence>MEVLEERRTNGMVGKETASRASVKKNMKRRSSPAYGAPPRWQCSRCCSSRMAAFLMFVALMQMVSLVARGSVII</sequence>